<dbReference type="AlphaFoldDB" id="A0A4R8ITS1"/>
<organism evidence="3 4">
    <name type="scientific">Thiohalophilus thiocyanatoxydans</name>
    <dbReference type="NCBI Taxonomy" id="381308"/>
    <lineage>
        <taxon>Bacteria</taxon>
        <taxon>Pseudomonadati</taxon>
        <taxon>Pseudomonadota</taxon>
        <taxon>Gammaproteobacteria</taxon>
        <taxon>Thiohalomonadales</taxon>
        <taxon>Thiohalophilaceae</taxon>
        <taxon>Thiohalophilus</taxon>
    </lineage>
</organism>
<reference evidence="3 4" key="1">
    <citation type="submission" date="2019-03" db="EMBL/GenBank/DDBJ databases">
        <title>Genomic Encyclopedia of Type Strains, Phase IV (KMG-IV): sequencing the most valuable type-strain genomes for metagenomic binning, comparative biology and taxonomic classification.</title>
        <authorList>
            <person name="Goeker M."/>
        </authorList>
    </citation>
    <scope>NUCLEOTIDE SEQUENCE [LARGE SCALE GENOMIC DNA]</scope>
    <source>
        <strain evidence="3 4">DSM 16326</strain>
    </source>
</reference>
<evidence type="ECO:0000259" key="2">
    <source>
        <dbReference type="Pfam" id="PF11127"/>
    </source>
</evidence>
<comment type="caution">
    <text evidence="3">The sequence shown here is derived from an EMBL/GenBank/DDBJ whole genome shotgun (WGS) entry which is preliminary data.</text>
</comment>
<feature type="transmembrane region" description="Helical" evidence="1">
    <location>
        <begin position="35"/>
        <end position="54"/>
    </location>
</feature>
<feature type="domain" description="Inner membrane protein YgaP-like transmembrane" evidence="2">
    <location>
        <begin position="2"/>
        <end position="69"/>
    </location>
</feature>
<keyword evidence="1" id="KW-0472">Membrane</keyword>
<dbReference type="Proteomes" id="UP000294914">
    <property type="component" value="Unassembled WGS sequence"/>
</dbReference>
<keyword evidence="1" id="KW-1133">Transmembrane helix</keyword>
<evidence type="ECO:0000256" key="1">
    <source>
        <dbReference type="SAM" id="Phobius"/>
    </source>
</evidence>
<evidence type="ECO:0000313" key="3">
    <source>
        <dbReference type="EMBL" id="TDY03814.1"/>
    </source>
</evidence>
<proteinExistence type="predicted"/>
<dbReference type="InterPro" id="IPR021309">
    <property type="entry name" value="YgaP-like_TM"/>
</dbReference>
<dbReference type="EMBL" id="SOQX01000001">
    <property type="protein sequence ID" value="TDY03814.1"/>
    <property type="molecule type" value="Genomic_DNA"/>
</dbReference>
<accession>A0A4R8ITS1</accession>
<dbReference type="Pfam" id="PF11127">
    <property type="entry name" value="YgaP-like_TM"/>
    <property type="match status" value="1"/>
</dbReference>
<protein>
    <submittedName>
        <fullName evidence="3">DUF2892 family protein</fullName>
    </submittedName>
</protein>
<gene>
    <name evidence="3" type="ORF">EDC23_0184</name>
</gene>
<dbReference type="OrthoDB" id="9799383at2"/>
<evidence type="ECO:0000313" key="4">
    <source>
        <dbReference type="Proteomes" id="UP000294914"/>
    </source>
</evidence>
<keyword evidence="4" id="KW-1185">Reference proteome</keyword>
<dbReference type="Gene3D" id="6.10.140.1340">
    <property type="match status" value="1"/>
</dbReference>
<sequence length="70" mass="7845">MTSERIIRSLAGLLLLLSLALGVEASPIYHSVHWLWLTLFVSLNLLQSGFTNFCPPEKLLKRFGIKSCSN</sequence>
<keyword evidence="1" id="KW-0812">Transmembrane</keyword>
<dbReference type="RefSeq" id="WP_134080389.1">
    <property type="nucleotide sequence ID" value="NZ_SOQX01000001.1"/>
</dbReference>
<name>A0A4R8ITS1_9GAMM</name>